<dbReference type="Proteomes" id="UP000886523">
    <property type="component" value="Unassembled WGS sequence"/>
</dbReference>
<accession>A0A9P6AJ74</accession>
<sequence>MSHVTRAVIVSLNGLVSHVTRAQIVRCHKSKTSWKLREMKLEPCLVLLSPGTWVGHRSRHRQLFLRHPPGPW</sequence>
<keyword evidence="2" id="KW-1185">Reference proteome</keyword>
<dbReference type="EMBL" id="MU129107">
    <property type="protein sequence ID" value="KAF9506552.1"/>
    <property type="molecule type" value="Genomic_DNA"/>
</dbReference>
<evidence type="ECO:0000313" key="1">
    <source>
        <dbReference type="EMBL" id="KAF9506552.1"/>
    </source>
</evidence>
<comment type="caution">
    <text evidence="1">The sequence shown here is derived from an EMBL/GenBank/DDBJ whole genome shotgun (WGS) entry which is preliminary data.</text>
</comment>
<proteinExistence type="predicted"/>
<dbReference type="AlphaFoldDB" id="A0A9P6AJ74"/>
<gene>
    <name evidence="1" type="ORF">BS47DRAFT_396691</name>
</gene>
<name>A0A9P6AJ74_9AGAM</name>
<reference evidence="1" key="1">
    <citation type="journal article" date="2020" name="Nat. Commun.">
        <title>Large-scale genome sequencing of mycorrhizal fungi provides insights into the early evolution of symbiotic traits.</title>
        <authorList>
            <person name="Miyauchi S."/>
            <person name="Kiss E."/>
            <person name="Kuo A."/>
            <person name="Drula E."/>
            <person name="Kohler A."/>
            <person name="Sanchez-Garcia M."/>
            <person name="Morin E."/>
            <person name="Andreopoulos B."/>
            <person name="Barry K.W."/>
            <person name="Bonito G."/>
            <person name="Buee M."/>
            <person name="Carver A."/>
            <person name="Chen C."/>
            <person name="Cichocki N."/>
            <person name="Clum A."/>
            <person name="Culley D."/>
            <person name="Crous P.W."/>
            <person name="Fauchery L."/>
            <person name="Girlanda M."/>
            <person name="Hayes R.D."/>
            <person name="Keri Z."/>
            <person name="LaButti K."/>
            <person name="Lipzen A."/>
            <person name="Lombard V."/>
            <person name="Magnuson J."/>
            <person name="Maillard F."/>
            <person name="Murat C."/>
            <person name="Nolan M."/>
            <person name="Ohm R.A."/>
            <person name="Pangilinan J."/>
            <person name="Pereira M.F."/>
            <person name="Perotto S."/>
            <person name="Peter M."/>
            <person name="Pfister S."/>
            <person name="Riley R."/>
            <person name="Sitrit Y."/>
            <person name="Stielow J.B."/>
            <person name="Szollosi G."/>
            <person name="Zifcakova L."/>
            <person name="Stursova M."/>
            <person name="Spatafora J.W."/>
            <person name="Tedersoo L."/>
            <person name="Vaario L.M."/>
            <person name="Yamada A."/>
            <person name="Yan M."/>
            <person name="Wang P."/>
            <person name="Xu J."/>
            <person name="Bruns T."/>
            <person name="Baldrian P."/>
            <person name="Vilgalys R."/>
            <person name="Dunand C."/>
            <person name="Henrissat B."/>
            <person name="Grigoriev I.V."/>
            <person name="Hibbett D."/>
            <person name="Nagy L.G."/>
            <person name="Martin F.M."/>
        </authorList>
    </citation>
    <scope>NUCLEOTIDE SEQUENCE</scope>
    <source>
        <strain evidence="1">UP504</strain>
    </source>
</reference>
<protein>
    <submittedName>
        <fullName evidence="1">Uncharacterized protein</fullName>
    </submittedName>
</protein>
<organism evidence="1 2">
    <name type="scientific">Hydnum rufescens UP504</name>
    <dbReference type="NCBI Taxonomy" id="1448309"/>
    <lineage>
        <taxon>Eukaryota</taxon>
        <taxon>Fungi</taxon>
        <taxon>Dikarya</taxon>
        <taxon>Basidiomycota</taxon>
        <taxon>Agaricomycotina</taxon>
        <taxon>Agaricomycetes</taxon>
        <taxon>Cantharellales</taxon>
        <taxon>Hydnaceae</taxon>
        <taxon>Hydnum</taxon>
    </lineage>
</organism>
<evidence type="ECO:0000313" key="2">
    <source>
        <dbReference type="Proteomes" id="UP000886523"/>
    </source>
</evidence>